<evidence type="ECO:0000256" key="2">
    <source>
        <dbReference type="SAM" id="MobiDB-lite"/>
    </source>
</evidence>
<dbReference type="AlphaFoldDB" id="A0A5A7U1L8"/>
<feature type="region of interest" description="Disordered" evidence="2">
    <location>
        <begin position="439"/>
        <end position="461"/>
    </location>
</feature>
<name>A0A5A7U1L8_CUCMM</name>
<keyword evidence="1" id="KW-0175">Coiled coil</keyword>
<dbReference type="Pfam" id="PF03732">
    <property type="entry name" value="Retrotrans_gag"/>
    <property type="match status" value="1"/>
</dbReference>
<comment type="caution">
    <text evidence="4">The sequence shown here is derived from an EMBL/GenBank/DDBJ whole genome shotgun (WGS) entry which is preliminary data.</text>
</comment>
<feature type="compositionally biased region" description="Basic and acidic residues" evidence="2">
    <location>
        <begin position="439"/>
        <end position="451"/>
    </location>
</feature>
<reference evidence="4 5" key="1">
    <citation type="submission" date="2019-08" db="EMBL/GenBank/DDBJ databases">
        <title>Draft genome sequences of two oriental melons (Cucumis melo L. var makuwa).</title>
        <authorList>
            <person name="Kwon S.-Y."/>
        </authorList>
    </citation>
    <scope>NUCLEOTIDE SEQUENCE [LARGE SCALE GENOMIC DNA]</scope>
    <source>
        <strain evidence="5">cv. SW 3</strain>
        <tissue evidence="4">Leaf</tissue>
    </source>
</reference>
<dbReference type="PANTHER" id="PTHR32108:SF9">
    <property type="entry name" value="REVERSE TRANSCRIPTASE RNASE H-LIKE DOMAIN-CONTAINING PROTEIN"/>
    <property type="match status" value="1"/>
</dbReference>
<organism evidence="4 5">
    <name type="scientific">Cucumis melo var. makuwa</name>
    <name type="common">Oriental melon</name>
    <dbReference type="NCBI Taxonomy" id="1194695"/>
    <lineage>
        <taxon>Eukaryota</taxon>
        <taxon>Viridiplantae</taxon>
        <taxon>Streptophyta</taxon>
        <taxon>Embryophyta</taxon>
        <taxon>Tracheophyta</taxon>
        <taxon>Spermatophyta</taxon>
        <taxon>Magnoliopsida</taxon>
        <taxon>eudicotyledons</taxon>
        <taxon>Gunneridae</taxon>
        <taxon>Pentapetalae</taxon>
        <taxon>rosids</taxon>
        <taxon>fabids</taxon>
        <taxon>Cucurbitales</taxon>
        <taxon>Cucurbitaceae</taxon>
        <taxon>Benincaseae</taxon>
        <taxon>Cucumis</taxon>
    </lineage>
</organism>
<proteinExistence type="predicted"/>
<evidence type="ECO:0000313" key="5">
    <source>
        <dbReference type="Proteomes" id="UP000321393"/>
    </source>
</evidence>
<feature type="compositionally biased region" description="Polar residues" evidence="2">
    <location>
        <begin position="452"/>
        <end position="461"/>
    </location>
</feature>
<gene>
    <name evidence="4" type="ORF">E6C27_scaffold76G00070</name>
</gene>
<accession>A0A5A7U1L8</accession>
<dbReference type="EMBL" id="SSTE01012063">
    <property type="protein sequence ID" value="KAA0049672.1"/>
    <property type="molecule type" value="Genomic_DNA"/>
</dbReference>
<dbReference type="Proteomes" id="UP000321393">
    <property type="component" value="Unassembled WGS sequence"/>
</dbReference>
<dbReference type="PANTHER" id="PTHR32108">
    <property type="entry name" value="DNA-DIRECTED RNA POLYMERASE SUBUNIT ALPHA"/>
    <property type="match status" value="1"/>
</dbReference>
<dbReference type="OrthoDB" id="1302650at2759"/>
<evidence type="ECO:0000313" key="4">
    <source>
        <dbReference type="EMBL" id="KAA0049672.1"/>
    </source>
</evidence>
<feature type="domain" description="Retrotransposon gag" evidence="3">
    <location>
        <begin position="309"/>
        <end position="396"/>
    </location>
</feature>
<evidence type="ECO:0000259" key="3">
    <source>
        <dbReference type="Pfam" id="PF03732"/>
    </source>
</evidence>
<protein>
    <recommendedName>
        <fullName evidence="3">Retrotransposon gag domain-containing protein</fullName>
    </recommendedName>
</protein>
<sequence>MNCVLATENEKLREEVKKWVQQAVNTQRDLDEAKRKRLELEKENDSLNTEAIQVRKKNKRLLRNIADLHEEMEAKKTAIEIEVLQHSIKEYKSQFIEAKSKNRFLQKVVNSSESQLLICRKAREVVTDDYAQLIEKYQEMLIDFMMWKDEYETLRRKYDDAIVHQDVEGLKDQLTKILELLTTGRGKSVVGTSSQVEVDLNQVLEDMHAYPSGFTPQRSSSPRMVDRTYPTSFPTSNPNTTTQQAAHVSNPISTPITKCDVVIPPKFKTPDFEKYNGTTCSKSHLVMYCWKMSAYAHDDKLLIHCFQDSLVGSASRWYMQLDGSQVHTWKDLADSFFKKYKYNIDMAPDRLDLRRMEKKNVETFKEYAQRWRELVAKMQPPLTDKELTAMFINTLRAPYYDRMVGSASTNFLDVITIGERIQFGVKNGRIVDPASETRRMMTPKKKGEVHELSSTQRVSTHVSSPIVGQTNFSPGYQNGGQSPFGQSTQRNIRNNWKQTPFDPIPMSSTELLPQLLKSHQVAIVPQKPLQPPYPKWYDPNAKCEYHVGAVGHSTENCFPLKTKVQSLVKVGWLKFKKTGEGPNVNQNPLPNHKDPTINVVDTFTQ</sequence>
<dbReference type="InterPro" id="IPR005162">
    <property type="entry name" value="Retrotrans_gag_dom"/>
</dbReference>
<feature type="coiled-coil region" evidence="1">
    <location>
        <begin position="9"/>
        <end position="78"/>
    </location>
</feature>
<evidence type="ECO:0000256" key="1">
    <source>
        <dbReference type="SAM" id="Coils"/>
    </source>
</evidence>